<dbReference type="AlphaFoldDB" id="A0A3Q8WTK9"/>
<dbReference type="RefSeq" id="WP_126039751.1">
    <property type="nucleotide sequence ID" value="NZ_CP034438.1"/>
</dbReference>
<dbReference type="InterPro" id="IPR036890">
    <property type="entry name" value="HATPase_C_sf"/>
</dbReference>
<dbReference type="InterPro" id="IPR050482">
    <property type="entry name" value="Sensor_HK_TwoCompSys"/>
</dbReference>
<dbReference type="KEGG" id="fsl:EJO69_04645"/>
<proteinExistence type="predicted"/>
<dbReference type="PANTHER" id="PTHR24421:SF61">
    <property type="entry name" value="OXYGEN SENSOR HISTIDINE KINASE NREB"/>
    <property type="match status" value="1"/>
</dbReference>
<keyword evidence="6" id="KW-0067">ATP-binding</keyword>
<keyword evidence="7" id="KW-1185">Reference proteome</keyword>
<dbReference type="GO" id="GO:0005524">
    <property type="term" value="F:ATP binding"/>
    <property type="evidence" value="ECO:0007669"/>
    <property type="project" value="UniProtKB-KW"/>
</dbReference>
<keyword evidence="3" id="KW-0902">Two-component regulatory system</keyword>
<feature type="domain" description="Phage shock protein PspC N-terminal" evidence="5">
    <location>
        <begin position="5"/>
        <end position="60"/>
    </location>
</feature>
<organism evidence="6 7">
    <name type="scientific">Flaviflexus salsibiostraticola</name>
    <dbReference type="NCBI Taxonomy" id="1282737"/>
    <lineage>
        <taxon>Bacteria</taxon>
        <taxon>Bacillati</taxon>
        <taxon>Actinomycetota</taxon>
        <taxon>Actinomycetes</taxon>
        <taxon>Actinomycetales</taxon>
        <taxon>Actinomycetaceae</taxon>
        <taxon>Flaviflexus</taxon>
    </lineage>
</organism>
<name>A0A3Q8WTK9_9ACTO</name>
<gene>
    <name evidence="6" type="ORF">EJO69_04645</name>
</gene>
<evidence type="ECO:0000256" key="4">
    <source>
        <dbReference type="SAM" id="Phobius"/>
    </source>
</evidence>
<evidence type="ECO:0000256" key="2">
    <source>
        <dbReference type="ARBA" id="ARBA00022777"/>
    </source>
</evidence>
<protein>
    <submittedName>
        <fullName evidence="6">ATP-binding protein</fullName>
    </submittedName>
</protein>
<dbReference type="Gene3D" id="3.30.565.10">
    <property type="entry name" value="Histidine kinase-like ATPase, C-terminal domain"/>
    <property type="match status" value="1"/>
</dbReference>
<feature type="transmembrane region" description="Helical" evidence="4">
    <location>
        <begin position="165"/>
        <end position="187"/>
    </location>
</feature>
<evidence type="ECO:0000256" key="1">
    <source>
        <dbReference type="ARBA" id="ARBA00022679"/>
    </source>
</evidence>
<dbReference type="InterPro" id="IPR007168">
    <property type="entry name" value="Phageshock_PspC_N"/>
</dbReference>
<keyword evidence="1" id="KW-0808">Transferase</keyword>
<dbReference type="GO" id="GO:0000160">
    <property type="term" value="P:phosphorelay signal transduction system"/>
    <property type="evidence" value="ECO:0007669"/>
    <property type="project" value="UniProtKB-KW"/>
</dbReference>
<dbReference type="PANTHER" id="PTHR24421">
    <property type="entry name" value="NITRATE/NITRITE SENSOR PROTEIN NARX-RELATED"/>
    <property type="match status" value="1"/>
</dbReference>
<evidence type="ECO:0000313" key="6">
    <source>
        <dbReference type="EMBL" id="AZN29672.1"/>
    </source>
</evidence>
<keyword evidence="2" id="KW-0418">Kinase</keyword>
<feature type="transmembrane region" description="Helical" evidence="4">
    <location>
        <begin position="80"/>
        <end position="97"/>
    </location>
</feature>
<evidence type="ECO:0000256" key="3">
    <source>
        <dbReference type="ARBA" id="ARBA00023012"/>
    </source>
</evidence>
<dbReference type="EMBL" id="CP034438">
    <property type="protein sequence ID" value="AZN29672.1"/>
    <property type="molecule type" value="Genomic_DNA"/>
</dbReference>
<evidence type="ECO:0000259" key="5">
    <source>
        <dbReference type="Pfam" id="PF04024"/>
    </source>
</evidence>
<keyword evidence="4" id="KW-0812">Transmembrane</keyword>
<dbReference type="OrthoDB" id="3534856at2"/>
<feature type="transmembrane region" description="Helical" evidence="4">
    <location>
        <begin position="134"/>
        <end position="153"/>
    </location>
</feature>
<evidence type="ECO:0000313" key="7">
    <source>
        <dbReference type="Proteomes" id="UP000270021"/>
    </source>
</evidence>
<keyword evidence="6" id="KW-0547">Nucleotide-binding</keyword>
<feature type="transmembrane region" description="Helical" evidence="4">
    <location>
        <begin position="103"/>
        <end position="122"/>
    </location>
</feature>
<keyword evidence="4" id="KW-1133">Transmembrane helix</keyword>
<feature type="transmembrane region" description="Helical" evidence="4">
    <location>
        <begin position="31"/>
        <end position="59"/>
    </location>
</feature>
<dbReference type="GO" id="GO:0016301">
    <property type="term" value="F:kinase activity"/>
    <property type="evidence" value="ECO:0007669"/>
    <property type="project" value="UniProtKB-KW"/>
</dbReference>
<reference evidence="6 7" key="1">
    <citation type="submission" date="2018-12" db="EMBL/GenBank/DDBJ databases">
        <title>Complete genome sequence of Flaviflexus salsibiostraticola KCTC 33148.</title>
        <authorList>
            <person name="Bae J.-W."/>
        </authorList>
    </citation>
    <scope>NUCLEOTIDE SEQUENCE [LARGE SCALE GENOMIC DNA]</scope>
    <source>
        <strain evidence="6 7">KCTC 33148</strain>
    </source>
</reference>
<dbReference type="Pfam" id="PF04024">
    <property type="entry name" value="PspC"/>
    <property type="match status" value="1"/>
</dbReference>
<dbReference type="SUPFAM" id="SSF55874">
    <property type="entry name" value="ATPase domain of HSP90 chaperone/DNA topoisomerase II/histidine kinase"/>
    <property type="match status" value="1"/>
</dbReference>
<accession>A0A3Q8WTK9</accession>
<keyword evidence="4" id="KW-0472">Membrane</keyword>
<dbReference type="Proteomes" id="UP000270021">
    <property type="component" value="Chromosome"/>
</dbReference>
<sequence length="380" mass="40956">MERYPLRRPQSGRIVTGVCQGISDHIGVNVWIIRGVFALLGLARFAGVLIYMWLTIAVPASDDVPDRVEPRFAPTPRTRLLSFAVLAVVAAIGLVVFQSLITISIGVVISLACLVAGAALAWTNIGGSSVRVQLIRLLSGISLLVIGVLIFAVRDEDPQTMVTSVVVALSVLVIAAFAMWPAVARMLGELDAARRESASEAARADIAAHLHDSVLQTLTLIRNAASDPAAVTRLARVQERQLRTWLYGADRDESSLPDAFRTMIGEVEDLYGVEVDFVAVGDGERDEHSRALLAASREAVVNAVRHGAAPISVYAEFSKDATDVFIRDHGEGFDIEAVPDDRHGVRDSILARTHRHGGAATIRGRSPGTEVHIRIPRGHI</sequence>